<comment type="caution">
    <text evidence="1">The sequence shown here is derived from an EMBL/GenBank/DDBJ whole genome shotgun (WGS) entry which is preliminary data.</text>
</comment>
<accession>J9H6T5</accession>
<protein>
    <submittedName>
        <fullName evidence="1">Uncharacterized protein</fullName>
    </submittedName>
</protein>
<gene>
    <name evidence="1" type="ORF">EVA_02039</name>
</gene>
<evidence type="ECO:0000313" key="1">
    <source>
        <dbReference type="EMBL" id="EJX09855.1"/>
    </source>
</evidence>
<dbReference type="EMBL" id="AMCI01000304">
    <property type="protein sequence ID" value="EJX09855.1"/>
    <property type="molecule type" value="Genomic_DNA"/>
</dbReference>
<organism evidence="1">
    <name type="scientific">gut metagenome</name>
    <dbReference type="NCBI Taxonomy" id="749906"/>
    <lineage>
        <taxon>unclassified sequences</taxon>
        <taxon>metagenomes</taxon>
        <taxon>organismal metagenomes</taxon>
    </lineage>
</organism>
<proteinExistence type="predicted"/>
<dbReference type="AlphaFoldDB" id="J9H6T5"/>
<sequence>MSSYDSLELSVISSWFLAKQKMHYFLFISLQENRT</sequence>
<reference evidence="1" key="1">
    <citation type="journal article" date="2012" name="PLoS ONE">
        <title>Gene sets for utilization of primary and secondary nutrition supplies in the distal gut of endangered iberian lynx.</title>
        <authorList>
            <person name="Alcaide M."/>
            <person name="Messina E."/>
            <person name="Richter M."/>
            <person name="Bargiela R."/>
            <person name="Peplies J."/>
            <person name="Huws S.A."/>
            <person name="Newbold C.J."/>
            <person name="Golyshin P.N."/>
            <person name="Simon M.A."/>
            <person name="Lopez G."/>
            <person name="Yakimov M.M."/>
            <person name="Ferrer M."/>
        </authorList>
    </citation>
    <scope>NUCLEOTIDE SEQUENCE</scope>
</reference>
<name>J9H6T5_9ZZZZ</name>